<evidence type="ECO:0000313" key="3">
    <source>
        <dbReference type="Proteomes" id="UP001500523"/>
    </source>
</evidence>
<dbReference type="EMBL" id="BAABBF010000006">
    <property type="protein sequence ID" value="GAA3717658.1"/>
    <property type="molecule type" value="Genomic_DNA"/>
</dbReference>
<comment type="caution">
    <text evidence="2">The sequence shown here is derived from an EMBL/GenBank/DDBJ whole genome shotgun (WGS) entry which is preliminary data.</text>
</comment>
<organism evidence="2 3">
    <name type="scientific">Sphingomonas cynarae</name>
    <dbReference type="NCBI Taxonomy" id="930197"/>
    <lineage>
        <taxon>Bacteria</taxon>
        <taxon>Pseudomonadati</taxon>
        <taxon>Pseudomonadota</taxon>
        <taxon>Alphaproteobacteria</taxon>
        <taxon>Sphingomonadales</taxon>
        <taxon>Sphingomonadaceae</taxon>
        <taxon>Sphingomonas</taxon>
    </lineage>
</organism>
<reference evidence="3" key="1">
    <citation type="journal article" date="2019" name="Int. J. Syst. Evol. Microbiol.">
        <title>The Global Catalogue of Microorganisms (GCM) 10K type strain sequencing project: providing services to taxonomists for standard genome sequencing and annotation.</title>
        <authorList>
            <consortium name="The Broad Institute Genomics Platform"/>
            <consortium name="The Broad Institute Genome Sequencing Center for Infectious Disease"/>
            <person name="Wu L."/>
            <person name="Ma J."/>
        </authorList>
    </citation>
    <scope>NUCLEOTIDE SEQUENCE [LARGE SCALE GENOMIC DNA]</scope>
    <source>
        <strain evidence="3">JCM 17498</strain>
    </source>
</reference>
<dbReference type="Proteomes" id="UP001500523">
    <property type="component" value="Unassembled WGS sequence"/>
</dbReference>
<evidence type="ECO:0000256" key="1">
    <source>
        <dbReference type="SAM" id="MobiDB-lite"/>
    </source>
</evidence>
<dbReference type="RefSeq" id="WP_344693984.1">
    <property type="nucleotide sequence ID" value="NZ_BAABBF010000006.1"/>
</dbReference>
<name>A0ABP7EF71_9SPHN</name>
<proteinExistence type="predicted"/>
<sequence>MYRRIRGGEIPAQPPPPSDTPNRKVERCALLDAKEVTNVKRHEDEIFLGMSHDKNVKALPIILVYEPSDAEALDPATMAMVKAHQMSTCVAWWQAVNRKFRHDPPR</sequence>
<feature type="region of interest" description="Disordered" evidence="1">
    <location>
        <begin position="1"/>
        <end position="23"/>
    </location>
</feature>
<accession>A0ABP7EF71</accession>
<gene>
    <name evidence="2" type="ORF">GCM10022268_27650</name>
</gene>
<protein>
    <submittedName>
        <fullName evidence="2">Uncharacterized protein</fullName>
    </submittedName>
</protein>
<keyword evidence="3" id="KW-1185">Reference proteome</keyword>
<evidence type="ECO:0000313" key="2">
    <source>
        <dbReference type="EMBL" id="GAA3717658.1"/>
    </source>
</evidence>